<evidence type="ECO:0000313" key="2">
    <source>
        <dbReference type="Proteomes" id="UP000319148"/>
    </source>
</evidence>
<dbReference type="GO" id="GO:0005506">
    <property type="term" value="F:iron ion binding"/>
    <property type="evidence" value="ECO:0007669"/>
    <property type="project" value="UniProtKB-ARBA"/>
</dbReference>
<dbReference type="Gene3D" id="2.60.120.620">
    <property type="entry name" value="q2cbj1_9rhob like domain"/>
    <property type="match status" value="1"/>
</dbReference>
<dbReference type="Pfam" id="PF05721">
    <property type="entry name" value="PhyH"/>
    <property type="match status" value="1"/>
</dbReference>
<dbReference type="OrthoDB" id="2560571at2"/>
<organism evidence="1 2">
    <name type="scientific">Emcibacter nanhaiensis</name>
    <dbReference type="NCBI Taxonomy" id="1505037"/>
    <lineage>
        <taxon>Bacteria</taxon>
        <taxon>Pseudomonadati</taxon>
        <taxon>Pseudomonadota</taxon>
        <taxon>Alphaproteobacteria</taxon>
        <taxon>Emcibacterales</taxon>
        <taxon>Emcibacteraceae</taxon>
        <taxon>Emcibacter</taxon>
    </lineage>
</organism>
<dbReference type="PANTHER" id="PTHR20883:SF49">
    <property type="entry name" value="PHYTANOYL-COA DIOXYGENASE"/>
    <property type="match status" value="1"/>
</dbReference>
<gene>
    <name evidence="1" type="ORF">FIV46_07995</name>
</gene>
<dbReference type="AlphaFoldDB" id="A0A501PKN9"/>
<comment type="caution">
    <text evidence="1">The sequence shown here is derived from an EMBL/GenBank/DDBJ whole genome shotgun (WGS) entry which is preliminary data.</text>
</comment>
<accession>A0A501PKN9</accession>
<proteinExistence type="predicted"/>
<dbReference type="EMBL" id="VFIY01000006">
    <property type="protein sequence ID" value="TPD60658.1"/>
    <property type="molecule type" value="Genomic_DNA"/>
</dbReference>
<name>A0A501PKN9_9PROT</name>
<dbReference type="SUPFAM" id="SSF51197">
    <property type="entry name" value="Clavaminate synthase-like"/>
    <property type="match status" value="1"/>
</dbReference>
<dbReference type="PANTHER" id="PTHR20883">
    <property type="entry name" value="PHYTANOYL-COA DIOXYGENASE DOMAIN CONTAINING 1"/>
    <property type="match status" value="1"/>
</dbReference>
<keyword evidence="2" id="KW-1185">Reference proteome</keyword>
<protein>
    <submittedName>
        <fullName evidence="1">Phytanoyl-CoA dioxygenase family protein</fullName>
    </submittedName>
</protein>
<reference evidence="2" key="1">
    <citation type="submission" date="2019-06" db="EMBL/GenBank/DDBJ databases">
        <title>The complete genome of Emcibacter congregatus ZYLT.</title>
        <authorList>
            <person name="Zhao Z."/>
        </authorList>
    </citation>
    <scope>NUCLEOTIDE SEQUENCE [LARGE SCALE GENOMIC DNA]</scope>
    <source>
        <strain evidence="2">MCCC 1A06723</strain>
    </source>
</reference>
<keyword evidence="1" id="KW-0223">Dioxygenase</keyword>
<dbReference type="InterPro" id="IPR008775">
    <property type="entry name" value="Phytyl_CoA_dOase-like"/>
</dbReference>
<keyword evidence="1" id="KW-0560">Oxidoreductase</keyword>
<sequence>MMKVRKITREEIEAYQRDGAVYLPNLLDQDGVKKLLEATDDRERAVGDYRTELAPDSRFFEERFIYDKVPVMKEYVEESGLAELAGLAMGAEKARILFDHLFVCEPNTPVDYYWHQDISYWPIDGDQICSIWLTLTDCNVDSSSLQIVKGSDKEGVYPIRQFGEGDLGDEARQNYNPEAIPEYHKQAEKYDILAPDMKAGDALLFNAKVMHSSAGNRTPNMRRAAYSIRYIGDDVVWYPRPAFHREALTPEGDLKPGDPFVGKKFPVLWERPHADQAE</sequence>
<dbReference type="GO" id="GO:0016706">
    <property type="term" value="F:2-oxoglutarate-dependent dioxygenase activity"/>
    <property type="evidence" value="ECO:0007669"/>
    <property type="project" value="UniProtKB-ARBA"/>
</dbReference>
<evidence type="ECO:0000313" key="1">
    <source>
        <dbReference type="EMBL" id="TPD60658.1"/>
    </source>
</evidence>
<dbReference type="Proteomes" id="UP000319148">
    <property type="component" value="Unassembled WGS sequence"/>
</dbReference>